<dbReference type="OrthoDB" id="3404379at2"/>
<protein>
    <submittedName>
        <fullName evidence="2">DivIVA domain-containing protein</fullName>
    </submittedName>
</protein>
<feature type="compositionally biased region" description="Basic and acidic residues" evidence="1">
    <location>
        <begin position="95"/>
        <end position="105"/>
    </location>
</feature>
<dbReference type="RefSeq" id="WP_091365306.1">
    <property type="nucleotide sequence ID" value="NZ_FMZF01000002.1"/>
</dbReference>
<dbReference type="NCBIfam" id="TIGR03544">
    <property type="entry name" value="DivI1A_domain"/>
    <property type="match status" value="1"/>
</dbReference>
<dbReference type="Proteomes" id="UP000199416">
    <property type="component" value="Unassembled WGS sequence"/>
</dbReference>
<feature type="compositionally biased region" description="Basic and acidic residues" evidence="1">
    <location>
        <begin position="131"/>
        <end position="143"/>
    </location>
</feature>
<dbReference type="STRING" id="1190417.SAMN05660690_1853"/>
<dbReference type="EMBL" id="FMZF01000002">
    <property type="protein sequence ID" value="SDC54777.1"/>
    <property type="molecule type" value="Genomic_DNA"/>
</dbReference>
<gene>
    <name evidence="2" type="ORF">SAMN05660690_1853</name>
</gene>
<dbReference type="AlphaFoldDB" id="A0A1G6MHQ3"/>
<proteinExistence type="predicted"/>
<dbReference type="InterPro" id="IPR019933">
    <property type="entry name" value="DivIVA_domain"/>
</dbReference>
<evidence type="ECO:0000313" key="3">
    <source>
        <dbReference type="Proteomes" id="UP000199416"/>
    </source>
</evidence>
<feature type="region of interest" description="Disordered" evidence="1">
    <location>
        <begin position="95"/>
        <end position="143"/>
    </location>
</feature>
<name>A0A1G6MHQ3_9ACTN</name>
<organism evidence="2 3">
    <name type="scientific">Geodermatophilus telluris</name>
    <dbReference type="NCBI Taxonomy" id="1190417"/>
    <lineage>
        <taxon>Bacteria</taxon>
        <taxon>Bacillati</taxon>
        <taxon>Actinomycetota</taxon>
        <taxon>Actinomycetes</taxon>
        <taxon>Geodermatophilales</taxon>
        <taxon>Geodermatophilaceae</taxon>
        <taxon>Geodermatophilus</taxon>
    </lineage>
</organism>
<keyword evidence="3" id="KW-1185">Reference proteome</keyword>
<evidence type="ECO:0000313" key="2">
    <source>
        <dbReference type="EMBL" id="SDC54777.1"/>
    </source>
</evidence>
<feature type="region of interest" description="Disordered" evidence="1">
    <location>
        <begin position="30"/>
        <end position="50"/>
    </location>
</feature>
<evidence type="ECO:0000256" key="1">
    <source>
        <dbReference type="SAM" id="MobiDB-lite"/>
    </source>
</evidence>
<feature type="compositionally biased region" description="Gly residues" evidence="1">
    <location>
        <begin position="119"/>
        <end position="130"/>
    </location>
</feature>
<accession>A0A1G6MHQ3</accession>
<reference evidence="3" key="1">
    <citation type="submission" date="2016-10" db="EMBL/GenBank/DDBJ databases">
        <authorList>
            <person name="Varghese N."/>
            <person name="Submissions S."/>
        </authorList>
    </citation>
    <scope>NUCLEOTIDE SEQUENCE [LARGE SCALE GENOMIC DNA]</scope>
    <source>
        <strain evidence="3">DSM 45421</strain>
    </source>
</reference>
<dbReference type="Gene3D" id="6.10.250.660">
    <property type="match status" value="1"/>
</dbReference>
<sequence>MLSFLVGLAAVAVVGALLFLGGSVLLGRGETQPPADPDRSPVELPDDRPVTGADVRALQIPVALRGYRMTEVDWLLEQLAETIEERDEVIAALRAQRDRPARAADADTDPGLTLPADGAPGGASGGGVAGEGRDVDEGARNGA</sequence>
<feature type="compositionally biased region" description="Basic and acidic residues" evidence="1">
    <location>
        <begin position="36"/>
        <end position="49"/>
    </location>
</feature>